<gene>
    <name evidence="2" type="ORF">RM550_00735</name>
</gene>
<keyword evidence="1" id="KW-0472">Membrane</keyword>
<name>A0ABU2T0Y2_9ACTN</name>
<protein>
    <submittedName>
        <fullName evidence="2">Uncharacterized protein</fullName>
    </submittedName>
</protein>
<evidence type="ECO:0000313" key="3">
    <source>
        <dbReference type="Proteomes" id="UP001180551"/>
    </source>
</evidence>
<dbReference type="RefSeq" id="WP_311621701.1">
    <property type="nucleotide sequence ID" value="NZ_JAVRFE010000001.1"/>
</dbReference>
<feature type="transmembrane region" description="Helical" evidence="1">
    <location>
        <begin position="15"/>
        <end position="39"/>
    </location>
</feature>
<evidence type="ECO:0000256" key="1">
    <source>
        <dbReference type="SAM" id="Phobius"/>
    </source>
</evidence>
<dbReference type="EMBL" id="JAVRFE010000001">
    <property type="protein sequence ID" value="MDT0454264.1"/>
    <property type="molecule type" value="Genomic_DNA"/>
</dbReference>
<organism evidence="2 3">
    <name type="scientific">Streptomyces mooreae</name>
    <dbReference type="NCBI Taxonomy" id="3075523"/>
    <lineage>
        <taxon>Bacteria</taxon>
        <taxon>Bacillati</taxon>
        <taxon>Actinomycetota</taxon>
        <taxon>Actinomycetes</taxon>
        <taxon>Kitasatosporales</taxon>
        <taxon>Streptomycetaceae</taxon>
        <taxon>Streptomyces</taxon>
    </lineage>
</organism>
<keyword evidence="1" id="KW-0812">Transmembrane</keyword>
<proteinExistence type="predicted"/>
<sequence length="71" mass="7145">MTHTGSPHSANSKKLVVALIIAIGFATGCLVTTAFIASGSGLKDSFWAGGIAFTAFTTLLLLAAKAAGYVD</sequence>
<accession>A0ABU2T0Y2</accession>
<reference evidence="2" key="1">
    <citation type="submission" date="2024-05" db="EMBL/GenBank/DDBJ databases">
        <title>30 novel species of actinomycetes from the DSMZ collection.</title>
        <authorList>
            <person name="Nouioui I."/>
        </authorList>
    </citation>
    <scope>NUCLEOTIDE SEQUENCE</scope>
    <source>
        <strain evidence="2">DSM 41527</strain>
    </source>
</reference>
<comment type="caution">
    <text evidence="2">The sequence shown here is derived from an EMBL/GenBank/DDBJ whole genome shotgun (WGS) entry which is preliminary data.</text>
</comment>
<keyword evidence="3" id="KW-1185">Reference proteome</keyword>
<dbReference type="Proteomes" id="UP001180551">
    <property type="component" value="Unassembled WGS sequence"/>
</dbReference>
<feature type="transmembrane region" description="Helical" evidence="1">
    <location>
        <begin position="45"/>
        <end position="64"/>
    </location>
</feature>
<keyword evidence="1" id="KW-1133">Transmembrane helix</keyword>
<evidence type="ECO:0000313" key="2">
    <source>
        <dbReference type="EMBL" id="MDT0454264.1"/>
    </source>
</evidence>